<dbReference type="PROSITE" id="PS50287">
    <property type="entry name" value="SRCR_2"/>
    <property type="match status" value="5"/>
</dbReference>
<dbReference type="SUPFAM" id="SSF56487">
    <property type="entry name" value="SRCR-like"/>
    <property type="match status" value="5"/>
</dbReference>
<feature type="domain" description="SRCR" evidence="8">
    <location>
        <begin position="2097"/>
        <end position="2206"/>
    </location>
</feature>
<evidence type="ECO:0008006" key="10">
    <source>
        <dbReference type="Google" id="ProtNLM"/>
    </source>
</evidence>
<dbReference type="PROSITE" id="PS50017">
    <property type="entry name" value="DEATH_DOMAIN"/>
    <property type="match status" value="3"/>
</dbReference>
<keyword evidence="2" id="KW-0677">Repeat</keyword>
<feature type="region of interest" description="Disordered" evidence="6">
    <location>
        <begin position="443"/>
        <end position="495"/>
    </location>
</feature>
<protein>
    <recommendedName>
        <fullName evidence="10">Death domain-containing protein</fullName>
    </recommendedName>
</protein>
<sequence length="2226" mass="247838">MATRGEMNCQPSKILDIKDLNKVISTLERSDFPEGRWSDLGLRLQIDPPKLDTVRADNPLDVKGCLRGCLKIWLHQSYDVDTHGKPSLEKLATALKEMGLRAVADKILGNIEAIESEGWSGLRRRNEKTIILATIESNVYEEFHQLESTFATLVAKIRAYLAEKIKHQKLETIDVARFIEEKRKLSGLTNEVSIDRLFNRILDHYSYLNCSLIEAIVQECFEKSSCMEYITYWLPFVPHSGTFLRREMKAYVKKMSHFKDSKRLKDLQFAIGNAYMQNFIPSDTACKVVIKLNGGWDEKTISDLEFLLRHYFNQSDIFNHIQITHGSVCISYLVPCSAIAHITTAVKSKSESMHRVGVFYFSINDDMILLDEKDDFNFDKSLVEAVKLCEVYEVSLLLSLGADPYYENDNGDKVLELALQGRNEEIIKLISVAADTQVIELESQEELTDEEDKEFGNDGENETLKVEIQRLHEEEKERERAGDIVSDRLGEGESESVDAVHDYVNMSQFHTEKAEQQNEQATKTTTTTPVPDDVKLKELPLAASPVPQSPSTNTSAGYHEFIRINNPGITGGKLRSHTVHTSMMGGLSSIGEEGGQMSPQRPYMGSCSHLDSGYSHSKTAPRIRLLGIVAKKDMLRHVSSMEKHPYSIQGVKGGMATGGEINHQLNKTLGINNLDYVISELERNGFSDHKWMELGGKLHISESDLGTVNANNPLNAKACLRACLTHWLRWNYNFDKYGKPSMEKLAAAVKKVGFGAVAYKIENIEAEGSSGLRKRSNVSRVIYAPPIESDVHNELSELRNSFLDLIDKICKHLEEKVKYRALETSDVAEFIKKNGVKDMKLDDLKTIESLFNQIQDRYNYLNFSLIKVIVDKYLKKLSCKEYITGWLMHHSGTALRREMEAYAKKLNNFLYSKRLKDLKGAIAITFGVNIIPSDTSCIVVIKLAGGWDEMTISDLESLLRHDFNQTDIFNHLQITPGSVCVTYLVPRSAIADITSAVESKSESMCRVGVFYFSINDDVLLDKQDNVNFDESLIEAVKLDETFEVSLLLSLGADPYYEDSNGDKVLELAIQGGNEEIIELISVATNSQVLELEKLERSLAASKKEINELQLQKNENETKLQTFRTQLKNSYAEIEDLMCKRKKDLDKISSLEADVRVKEKTMSKQEEEIAALQEALSLQKKENEAELQKKQNASYLENEILVGPLTERKDESLEADVLRLKDEVIAKDKLLFEQTEQAKSNLVDLLDLLKRCSLPDTNWHELGLRLGLSKNTLDAIEMKHHGDVSRCMTECLSQWLRRADNVDSRGGATFDSLSDALKSMNETAVAEKLNQEKLLPALAVSLYNSYYPLLSQSLSDPVSLARLLQREGVITGQVLASVESASPSVPNQREVLLAAIREAIQSKYSLLQTFASVLCKFTDNVQLGKSLLRDYDKHLPIIYEHVKVEIPVSMSISQEFSSIRASFGRMQYKVHKAILKKPPVIEDIKLLIISCNSNVKAKLAECNDISSVVHVIEGECSLTDIELLETVVEEFEVTEAERYIEQYKKELEESCHSLSVDLCLKEKFDAVNTSPSVKCETVSYIFDWRPDEKELKDIADILAKTSGKLVEIQFINTDPDATAAVNGDTALFSFLSASNLGLLLIYYNGSYGTVCDDEFSINEVQVLCTELGYSPDNGIAVSSEKFVFIQDEFQVYLDTVRCRSYIDTTIGRCLNDGFRSTNCDTIESVGIICQVQGGSCKNGDVRLMGGTRAAGRVELCIGGQWGTICNKGWNDKSANKVCNQLGYKKGIPSLAGQFPAGVGPIWGSEINCTTLASLLGSDLDPPGLLDCLWPLPIGSTPNCTHSNDAGVICTNDTSAPPIDTRCIDKSERLFLFNGTNPSSGRIGICGSDGQLHNICDFMFSDQAATVICRELGLKTPGYAVHGLFFGTSSTTPLYTNSRCSGEETAYSECNRLMTSRCIPGRGDVGIVCSSDSSGICSNGQVILLPSSNSSEKVYKKVGVCFGNFWGYICPEGWDNNDAKVICRQLGLSLTWTGGKGIDAEYENFNDRLWMNEVQCTGNETRLLECGRRRLGTLRSNCDDGGFAAVACLREMPCTNGQFRLVPAAPANTTQQLVTKGRLEYCIDQSWASVCRRGNYADKLNIICRKMNIFSTAAPRLLLVPDITAATDNIVTISINCTPPTQDNCTVIVDDRAESSCSHSDDIGIDCNPSIEPTAGGGGGQRNCCFLF</sequence>
<dbReference type="PANTHER" id="PTHR19331:SF487">
    <property type="entry name" value="SOLUBLE SCAVENGER RECEPTOR CYSTEINE-RICH DOMAIN-CONTAINING PROTEIN SSC5D"/>
    <property type="match status" value="1"/>
</dbReference>
<dbReference type="EnsemblMetazoa" id="Aqu2.1.19918_001">
    <property type="protein sequence ID" value="Aqu2.1.19918_001"/>
    <property type="gene ID" value="Aqu2.1.19918"/>
</dbReference>
<feature type="region of interest" description="Disordered" evidence="6">
    <location>
        <begin position="511"/>
        <end position="532"/>
    </location>
</feature>
<keyword evidence="3 4" id="KW-1015">Disulfide bond</keyword>
<evidence type="ECO:0000256" key="2">
    <source>
        <dbReference type="ARBA" id="ARBA00022737"/>
    </source>
</evidence>
<dbReference type="GO" id="GO:0016020">
    <property type="term" value="C:membrane"/>
    <property type="evidence" value="ECO:0007669"/>
    <property type="project" value="InterPro"/>
</dbReference>
<dbReference type="CDD" id="cd01670">
    <property type="entry name" value="Death"/>
    <property type="match status" value="3"/>
</dbReference>
<feature type="compositionally biased region" description="Acidic residues" evidence="6">
    <location>
        <begin position="443"/>
        <end position="461"/>
    </location>
</feature>
<evidence type="ECO:0000313" key="9">
    <source>
        <dbReference type="EnsemblMetazoa" id="Aqu2.1.19918_001"/>
    </source>
</evidence>
<feature type="compositionally biased region" description="Basic and acidic residues" evidence="6">
    <location>
        <begin position="462"/>
        <end position="491"/>
    </location>
</feature>
<name>A0A1X7TX95_AMPQE</name>
<feature type="domain" description="Death" evidence="7">
    <location>
        <begin position="690"/>
        <end position="765"/>
    </location>
</feature>
<feature type="domain" description="Death" evidence="7">
    <location>
        <begin position="1257"/>
        <end position="1332"/>
    </location>
</feature>
<dbReference type="PRINTS" id="PR00258">
    <property type="entry name" value="SPERACTRCPTR"/>
</dbReference>
<dbReference type="Gene3D" id="3.10.250.10">
    <property type="entry name" value="SRCR-like domain"/>
    <property type="match status" value="5"/>
</dbReference>
<dbReference type="Gene3D" id="1.10.533.10">
    <property type="entry name" value="Death Domain, Fas"/>
    <property type="match status" value="3"/>
</dbReference>
<feature type="domain" description="Death" evidence="7">
    <location>
        <begin position="36"/>
        <end position="111"/>
    </location>
</feature>
<feature type="domain" description="SRCR" evidence="8">
    <location>
        <begin position="1617"/>
        <end position="1729"/>
    </location>
</feature>
<comment type="caution">
    <text evidence="4">Lacks conserved residue(s) required for the propagation of feature annotation.</text>
</comment>
<dbReference type="Pfam" id="PF00531">
    <property type="entry name" value="Death"/>
    <property type="match status" value="1"/>
</dbReference>
<dbReference type="Pfam" id="PF00530">
    <property type="entry name" value="SRCR"/>
    <property type="match status" value="5"/>
</dbReference>
<dbReference type="GO" id="GO:0007165">
    <property type="term" value="P:signal transduction"/>
    <property type="evidence" value="ECO:0007669"/>
    <property type="project" value="InterPro"/>
</dbReference>
<dbReference type="OrthoDB" id="10038298at2759"/>
<evidence type="ECO:0000256" key="6">
    <source>
        <dbReference type="SAM" id="MobiDB-lite"/>
    </source>
</evidence>
<proteinExistence type="predicted"/>
<dbReference type="InterPro" id="IPR011029">
    <property type="entry name" value="DEATH-like_dom_sf"/>
</dbReference>
<dbReference type="SUPFAM" id="SSF48403">
    <property type="entry name" value="Ankyrin repeat"/>
    <property type="match status" value="1"/>
</dbReference>
<evidence type="ECO:0000256" key="3">
    <source>
        <dbReference type="ARBA" id="ARBA00023157"/>
    </source>
</evidence>
<dbReference type="InterPro" id="IPR036772">
    <property type="entry name" value="SRCR-like_dom_sf"/>
</dbReference>
<dbReference type="InParanoid" id="A0A1X7TX95"/>
<accession>A0A1X7TX95</accession>
<dbReference type="PANTHER" id="PTHR19331">
    <property type="entry name" value="SCAVENGER RECEPTOR DOMAIN-CONTAINING"/>
    <property type="match status" value="1"/>
</dbReference>
<feature type="coiled-coil region" evidence="5">
    <location>
        <begin position="1091"/>
        <end position="1197"/>
    </location>
</feature>
<evidence type="ECO:0000256" key="4">
    <source>
        <dbReference type="PROSITE-ProRule" id="PRU00196"/>
    </source>
</evidence>
<keyword evidence="1" id="KW-0732">Signal</keyword>
<feature type="domain" description="SRCR" evidence="8">
    <location>
        <begin position="1740"/>
        <end position="1849"/>
    </location>
</feature>
<dbReference type="PROSITE" id="PS00420">
    <property type="entry name" value="SRCR_1"/>
    <property type="match status" value="1"/>
</dbReference>
<dbReference type="InterPro" id="IPR001190">
    <property type="entry name" value="SRCR"/>
</dbReference>
<dbReference type="SMART" id="SM00005">
    <property type="entry name" value="DEATH"/>
    <property type="match status" value="3"/>
</dbReference>
<feature type="disulfide bond" evidence="4">
    <location>
        <begin position="2054"/>
        <end position="2064"/>
    </location>
</feature>
<organism evidence="9">
    <name type="scientific">Amphimedon queenslandica</name>
    <name type="common">Sponge</name>
    <dbReference type="NCBI Taxonomy" id="400682"/>
    <lineage>
        <taxon>Eukaryota</taxon>
        <taxon>Metazoa</taxon>
        <taxon>Porifera</taxon>
        <taxon>Demospongiae</taxon>
        <taxon>Heteroscleromorpha</taxon>
        <taxon>Haplosclerida</taxon>
        <taxon>Niphatidae</taxon>
        <taxon>Amphimedon</taxon>
    </lineage>
</organism>
<dbReference type="Gene3D" id="1.25.40.20">
    <property type="entry name" value="Ankyrin repeat-containing domain"/>
    <property type="match status" value="1"/>
</dbReference>
<reference evidence="9" key="1">
    <citation type="submission" date="2017-05" db="UniProtKB">
        <authorList>
            <consortium name="EnsemblMetazoa"/>
        </authorList>
    </citation>
    <scope>IDENTIFICATION</scope>
</reference>
<evidence type="ECO:0000259" key="8">
    <source>
        <dbReference type="PROSITE" id="PS50287"/>
    </source>
</evidence>
<feature type="domain" description="SRCR" evidence="8">
    <location>
        <begin position="1981"/>
        <end position="2087"/>
    </location>
</feature>
<dbReference type="InterPro" id="IPR036770">
    <property type="entry name" value="Ankyrin_rpt-contain_sf"/>
</dbReference>
<evidence type="ECO:0000256" key="1">
    <source>
        <dbReference type="ARBA" id="ARBA00022729"/>
    </source>
</evidence>
<feature type="domain" description="SRCR" evidence="8">
    <location>
        <begin position="1868"/>
        <end position="1968"/>
    </location>
</feature>
<feature type="compositionally biased region" description="Low complexity" evidence="6">
    <location>
        <begin position="522"/>
        <end position="531"/>
    </location>
</feature>
<feature type="disulfide bond" evidence="4">
    <location>
        <begin position="1938"/>
        <end position="1948"/>
    </location>
</feature>
<evidence type="ECO:0000259" key="7">
    <source>
        <dbReference type="PROSITE" id="PS50017"/>
    </source>
</evidence>
<dbReference type="SUPFAM" id="SSF47986">
    <property type="entry name" value="DEATH domain"/>
    <property type="match status" value="2"/>
</dbReference>
<keyword evidence="5" id="KW-0175">Coiled coil</keyword>
<evidence type="ECO:0000256" key="5">
    <source>
        <dbReference type="SAM" id="Coils"/>
    </source>
</evidence>
<dbReference type="SMART" id="SM00202">
    <property type="entry name" value="SR"/>
    <property type="match status" value="4"/>
</dbReference>
<dbReference type="InterPro" id="IPR000488">
    <property type="entry name" value="Death_dom"/>
</dbReference>